<dbReference type="Pfam" id="PF03271">
    <property type="entry name" value="EB1"/>
    <property type="match status" value="1"/>
</dbReference>
<dbReference type="Gene3D" id="1.20.5.1430">
    <property type="match status" value="1"/>
</dbReference>
<dbReference type="InterPro" id="IPR004953">
    <property type="entry name" value="EB1_C"/>
</dbReference>
<evidence type="ECO:0000256" key="4">
    <source>
        <dbReference type="ARBA" id="ARBA00019567"/>
    </source>
</evidence>
<feature type="region of interest" description="Disordered" evidence="12">
    <location>
        <begin position="205"/>
        <end position="250"/>
    </location>
</feature>
<reference evidence="15 16" key="1">
    <citation type="submission" date="2015-12" db="EMBL/GenBank/DDBJ databases">
        <title>The genome of Folsomia candida.</title>
        <authorList>
            <person name="Faddeeva A."/>
            <person name="Derks M.F."/>
            <person name="Anvar Y."/>
            <person name="Smit S."/>
            <person name="Van Straalen N."/>
            <person name="Roelofs D."/>
        </authorList>
    </citation>
    <scope>NUCLEOTIDE SEQUENCE [LARGE SCALE GENOMIC DNA]</scope>
    <source>
        <strain evidence="15 16">VU population</strain>
        <tissue evidence="15">Whole body</tissue>
    </source>
</reference>
<dbReference type="GO" id="GO:0005813">
    <property type="term" value="C:centrosome"/>
    <property type="evidence" value="ECO:0007669"/>
    <property type="project" value="UniProtKB-SubCell"/>
</dbReference>
<dbReference type="InterPro" id="IPR036133">
    <property type="entry name" value="EB1_C_sf"/>
</dbReference>
<dbReference type="PROSITE" id="PS50021">
    <property type="entry name" value="CH"/>
    <property type="match status" value="1"/>
</dbReference>
<evidence type="ECO:0000256" key="3">
    <source>
        <dbReference type="ARBA" id="ARBA00010729"/>
    </source>
</evidence>
<evidence type="ECO:0000256" key="8">
    <source>
        <dbReference type="ARBA" id="ARBA00022776"/>
    </source>
</evidence>
<dbReference type="InterPro" id="IPR001715">
    <property type="entry name" value="CH_dom"/>
</dbReference>
<keyword evidence="6" id="KW-0132">Cell division</keyword>
<evidence type="ECO:0000313" key="15">
    <source>
        <dbReference type="EMBL" id="OXA65201.1"/>
    </source>
</evidence>
<keyword evidence="9" id="KW-0206">Cytoskeleton</keyword>
<dbReference type="GO" id="GO:0000922">
    <property type="term" value="C:spindle pole"/>
    <property type="evidence" value="ECO:0007669"/>
    <property type="project" value="UniProtKB-SubCell"/>
</dbReference>
<name>A0A226F7L6_FOLCA</name>
<evidence type="ECO:0000256" key="6">
    <source>
        <dbReference type="ARBA" id="ARBA00022618"/>
    </source>
</evidence>
<sequence length="332" mass="37335">MDYECATEIMYLPQLPPSPVNIFDSDPETLETPYEKKSPYPPYYPNMAVNVFATNVTSENLSRHDMLSWVNNSLEATFSKIEELCTGAAYCQFMDMLFPGCVNLKKVKFTTKLEHEYIQNFKVLQASFKKMEVEKVIPVDKLVKGRFQDNFEFVQWFKKFFDANYKGDQYHALEARGGLPLGTASPAGGKPMHRVVPTTQIATRTKPAAPAPPRQVMNNPPAALRPQPAAAARTSIGSNSNRSPSNAQMDELASQLAETKLNLEGLEKERDFYFGKLRDIEIYCQEQDGCESNPVLQRILEILYATEDGFAAPEDGEVPMPSNGEGEELEEY</sequence>
<dbReference type="FunFam" id="1.10.418.10:FF:000007">
    <property type="entry name" value="Microtubule-associated protein, RP/EB family, member 2"/>
    <property type="match status" value="1"/>
</dbReference>
<feature type="domain" description="Calponin-homology (CH)" evidence="13">
    <location>
        <begin position="60"/>
        <end position="162"/>
    </location>
</feature>
<dbReference type="OMA" id="ETMPMNS"/>
<dbReference type="GO" id="GO:0051010">
    <property type="term" value="F:microtubule plus-end binding"/>
    <property type="evidence" value="ECO:0007669"/>
    <property type="project" value="UniProtKB-ARBA"/>
</dbReference>
<keyword evidence="8" id="KW-0498">Mitosis</keyword>
<feature type="region of interest" description="Disordered" evidence="12">
    <location>
        <begin position="310"/>
        <end position="332"/>
    </location>
</feature>
<dbReference type="GO" id="GO:0051301">
    <property type="term" value="P:cell division"/>
    <property type="evidence" value="ECO:0007669"/>
    <property type="project" value="UniProtKB-KW"/>
</dbReference>
<dbReference type="Pfam" id="PF00307">
    <property type="entry name" value="CH"/>
    <property type="match status" value="1"/>
</dbReference>
<evidence type="ECO:0000256" key="5">
    <source>
        <dbReference type="ARBA" id="ARBA00022490"/>
    </source>
</evidence>
<gene>
    <name evidence="15" type="ORF">Fcan01_01966</name>
</gene>
<dbReference type="Gene3D" id="1.10.418.10">
    <property type="entry name" value="Calponin-like domain"/>
    <property type="match status" value="1"/>
</dbReference>
<evidence type="ECO:0000256" key="9">
    <source>
        <dbReference type="ARBA" id="ARBA00023212"/>
    </source>
</evidence>
<dbReference type="FunFam" id="1.20.5.1430:FF:000001">
    <property type="entry name" value="microtubule-associated protein RP/EB family member 1"/>
    <property type="match status" value="1"/>
</dbReference>
<dbReference type="PANTHER" id="PTHR10623">
    <property type="entry name" value="MICROTUBULE-ASSOCIATED PROTEIN RP/EB FAMILY MEMBER"/>
    <property type="match status" value="1"/>
</dbReference>
<dbReference type="AlphaFoldDB" id="A0A226F7L6"/>
<keyword evidence="10" id="KW-0131">Cell cycle</keyword>
<dbReference type="PROSITE" id="PS51230">
    <property type="entry name" value="EB1_C"/>
    <property type="match status" value="1"/>
</dbReference>
<evidence type="ECO:0000256" key="1">
    <source>
        <dbReference type="ARBA" id="ARBA00004300"/>
    </source>
</evidence>
<evidence type="ECO:0000256" key="11">
    <source>
        <dbReference type="PROSITE-ProRule" id="PRU00576"/>
    </source>
</evidence>
<proteinExistence type="inferred from homology"/>
<evidence type="ECO:0000259" key="14">
    <source>
        <dbReference type="PROSITE" id="PS51230"/>
    </source>
</evidence>
<comment type="similarity">
    <text evidence="3">Belongs to the MAPRE family.</text>
</comment>
<protein>
    <recommendedName>
        <fullName evidence="4">Microtubule-associated protein RP/EB family member 1</fullName>
    </recommendedName>
</protein>
<feature type="compositionally biased region" description="Low complexity" evidence="12">
    <location>
        <begin position="220"/>
        <end position="232"/>
    </location>
</feature>
<dbReference type="InterPro" id="IPR027328">
    <property type="entry name" value="MAPRE"/>
</dbReference>
<evidence type="ECO:0000259" key="13">
    <source>
        <dbReference type="PROSITE" id="PS50021"/>
    </source>
</evidence>
<comment type="subcellular location">
    <subcellularLocation>
        <location evidence="1">Cytoplasm</location>
        <location evidence="1">Cytoskeleton</location>
        <location evidence="1">Microtubule organizing center</location>
        <location evidence="1">Centrosome</location>
    </subcellularLocation>
    <subcellularLocation>
        <location evidence="2">Cytoplasm</location>
        <location evidence="2">Cytoskeleton</location>
        <location evidence="2">Spindle pole</location>
    </subcellularLocation>
</comment>
<evidence type="ECO:0000256" key="7">
    <source>
        <dbReference type="ARBA" id="ARBA00022701"/>
    </source>
</evidence>
<dbReference type="Proteomes" id="UP000198287">
    <property type="component" value="Unassembled WGS sequence"/>
</dbReference>
<feature type="compositionally biased region" description="Polar residues" evidence="12">
    <location>
        <begin position="235"/>
        <end position="248"/>
    </location>
</feature>
<keyword evidence="16" id="KW-1185">Reference proteome</keyword>
<comment type="caution">
    <text evidence="15">The sequence shown here is derived from an EMBL/GenBank/DDBJ whole genome shotgun (WGS) entry which is preliminary data.</text>
</comment>
<evidence type="ECO:0000313" key="16">
    <source>
        <dbReference type="Proteomes" id="UP000198287"/>
    </source>
</evidence>
<keyword evidence="5" id="KW-0963">Cytoplasm</keyword>
<evidence type="ECO:0000256" key="2">
    <source>
        <dbReference type="ARBA" id="ARBA00004647"/>
    </source>
</evidence>
<evidence type="ECO:0000256" key="12">
    <source>
        <dbReference type="SAM" id="MobiDB-lite"/>
    </source>
</evidence>
<dbReference type="SUPFAM" id="SSF140612">
    <property type="entry name" value="EB1 dimerisation domain-like"/>
    <property type="match status" value="1"/>
</dbReference>
<dbReference type="InterPro" id="IPR036872">
    <property type="entry name" value="CH_dom_sf"/>
</dbReference>
<dbReference type="SUPFAM" id="SSF47576">
    <property type="entry name" value="Calponin-homology domain, CH-domain"/>
    <property type="match status" value="1"/>
</dbReference>
<keyword evidence="7 11" id="KW-0493">Microtubule</keyword>
<feature type="domain" description="EB1 C-terminal" evidence="14">
    <location>
        <begin position="241"/>
        <end position="312"/>
    </location>
</feature>
<accession>A0A226F7L6</accession>
<dbReference type="OrthoDB" id="2119228at2759"/>
<dbReference type="GO" id="GO:0005874">
    <property type="term" value="C:microtubule"/>
    <property type="evidence" value="ECO:0007669"/>
    <property type="project" value="UniProtKB-KW"/>
</dbReference>
<evidence type="ECO:0000256" key="10">
    <source>
        <dbReference type="ARBA" id="ARBA00023306"/>
    </source>
</evidence>
<organism evidence="15 16">
    <name type="scientific">Folsomia candida</name>
    <name type="common">Springtail</name>
    <dbReference type="NCBI Taxonomy" id="158441"/>
    <lineage>
        <taxon>Eukaryota</taxon>
        <taxon>Metazoa</taxon>
        <taxon>Ecdysozoa</taxon>
        <taxon>Arthropoda</taxon>
        <taxon>Hexapoda</taxon>
        <taxon>Collembola</taxon>
        <taxon>Entomobryomorpha</taxon>
        <taxon>Isotomoidea</taxon>
        <taxon>Isotomidae</taxon>
        <taxon>Proisotominae</taxon>
        <taxon>Folsomia</taxon>
    </lineage>
</organism>
<dbReference type="EMBL" id="LNIX01000001">
    <property type="protein sequence ID" value="OXA65201.1"/>
    <property type="molecule type" value="Genomic_DNA"/>
</dbReference>
<dbReference type="STRING" id="158441.A0A226F7L6"/>